<accession>A0A4R4ZDT4</accession>
<evidence type="ECO:0000256" key="5">
    <source>
        <dbReference type="SAM" id="MobiDB-lite"/>
    </source>
</evidence>
<keyword evidence="1" id="KW-1003">Cell membrane</keyword>
<comment type="caution">
    <text evidence="8">The sequence shown here is derived from an EMBL/GenBank/DDBJ whole genome shotgun (WGS) entry which is preliminary data.</text>
</comment>
<evidence type="ECO:0000256" key="6">
    <source>
        <dbReference type="SAM" id="Phobius"/>
    </source>
</evidence>
<feature type="transmembrane region" description="Helical" evidence="6">
    <location>
        <begin position="38"/>
        <end position="57"/>
    </location>
</feature>
<dbReference type="EMBL" id="SMKW01000003">
    <property type="protein sequence ID" value="TDD55654.1"/>
    <property type="molecule type" value="Genomic_DNA"/>
</dbReference>
<feature type="compositionally biased region" description="Gly residues" evidence="5">
    <location>
        <begin position="11"/>
        <end position="23"/>
    </location>
</feature>
<sequence>MMIRMVENGVGKGEGEGVGGAGHGPEEERLERTRTGGIWVSVVVAVIVLVFLLVFIVQNSDSVTVHFLWLAGNLPLGVAMIFAVLAGALLVALVGTARILQLRRSAKHRLRKPE</sequence>
<proteinExistence type="predicted"/>
<evidence type="ECO:0000256" key="3">
    <source>
        <dbReference type="ARBA" id="ARBA00022989"/>
    </source>
</evidence>
<dbReference type="InterPro" id="IPR010445">
    <property type="entry name" value="LapA_dom"/>
</dbReference>
<dbReference type="AlphaFoldDB" id="A0A4R4ZDT4"/>
<evidence type="ECO:0000256" key="1">
    <source>
        <dbReference type="ARBA" id="ARBA00022475"/>
    </source>
</evidence>
<keyword evidence="9" id="KW-1185">Reference proteome</keyword>
<keyword evidence="2 6" id="KW-0812">Transmembrane</keyword>
<feature type="region of interest" description="Disordered" evidence="5">
    <location>
        <begin position="11"/>
        <end position="31"/>
    </location>
</feature>
<protein>
    <submittedName>
        <fullName evidence="8">DUF1049 domain-containing protein</fullName>
    </submittedName>
</protein>
<dbReference type="Proteomes" id="UP000294947">
    <property type="component" value="Unassembled WGS sequence"/>
</dbReference>
<evidence type="ECO:0000313" key="9">
    <source>
        <dbReference type="Proteomes" id="UP000294947"/>
    </source>
</evidence>
<organism evidence="8 9">
    <name type="scientific">Saccharopolyspora elongata</name>
    <dbReference type="NCBI Taxonomy" id="2530387"/>
    <lineage>
        <taxon>Bacteria</taxon>
        <taxon>Bacillati</taxon>
        <taxon>Actinomycetota</taxon>
        <taxon>Actinomycetes</taxon>
        <taxon>Pseudonocardiales</taxon>
        <taxon>Pseudonocardiaceae</taxon>
        <taxon>Saccharopolyspora</taxon>
    </lineage>
</organism>
<name>A0A4R4ZDT4_9PSEU</name>
<keyword evidence="4 6" id="KW-0472">Membrane</keyword>
<gene>
    <name evidence="8" type="ORF">E1288_04245</name>
</gene>
<evidence type="ECO:0000259" key="7">
    <source>
        <dbReference type="Pfam" id="PF06305"/>
    </source>
</evidence>
<dbReference type="Pfam" id="PF06305">
    <property type="entry name" value="LapA_dom"/>
    <property type="match status" value="1"/>
</dbReference>
<dbReference type="GO" id="GO:0005886">
    <property type="term" value="C:plasma membrane"/>
    <property type="evidence" value="ECO:0007669"/>
    <property type="project" value="InterPro"/>
</dbReference>
<feature type="domain" description="Lipopolysaccharide assembly protein A" evidence="7">
    <location>
        <begin position="58"/>
        <end position="109"/>
    </location>
</feature>
<feature type="transmembrane region" description="Helical" evidence="6">
    <location>
        <begin position="77"/>
        <end position="100"/>
    </location>
</feature>
<evidence type="ECO:0000256" key="4">
    <source>
        <dbReference type="ARBA" id="ARBA00023136"/>
    </source>
</evidence>
<evidence type="ECO:0000313" key="8">
    <source>
        <dbReference type="EMBL" id="TDD55654.1"/>
    </source>
</evidence>
<keyword evidence="3 6" id="KW-1133">Transmembrane helix</keyword>
<evidence type="ECO:0000256" key="2">
    <source>
        <dbReference type="ARBA" id="ARBA00022692"/>
    </source>
</evidence>
<reference evidence="8 9" key="1">
    <citation type="submission" date="2019-03" db="EMBL/GenBank/DDBJ databases">
        <title>Draft genome sequences of novel Actinobacteria.</title>
        <authorList>
            <person name="Sahin N."/>
            <person name="Ay H."/>
            <person name="Saygin H."/>
        </authorList>
    </citation>
    <scope>NUCLEOTIDE SEQUENCE [LARGE SCALE GENOMIC DNA]</scope>
    <source>
        <strain evidence="8 9">7K502</strain>
    </source>
</reference>